<name>A0A410G3J1_9FLAO</name>
<evidence type="ECO:0000259" key="1">
    <source>
        <dbReference type="Pfam" id="PF14065"/>
    </source>
</evidence>
<dbReference type="Proteomes" id="UP000285517">
    <property type="component" value="Chromosome"/>
</dbReference>
<dbReference type="EMBL" id="CP034951">
    <property type="protein sequence ID" value="QAA81830.1"/>
    <property type="molecule type" value="Genomic_DNA"/>
</dbReference>
<evidence type="ECO:0000313" key="2">
    <source>
        <dbReference type="EMBL" id="QAA81830.1"/>
    </source>
</evidence>
<dbReference type="Pfam" id="PF14065">
    <property type="entry name" value="Pvc16_N"/>
    <property type="match status" value="1"/>
</dbReference>
<dbReference type="AlphaFoldDB" id="A0A410G3J1"/>
<dbReference type="InterPro" id="IPR025351">
    <property type="entry name" value="Pvc16_N"/>
</dbReference>
<dbReference type="RefSeq" id="WP_128250211.1">
    <property type="nucleotide sequence ID" value="NZ_CP034951.1"/>
</dbReference>
<reference evidence="2 3" key="1">
    <citation type="submission" date="2019-01" db="EMBL/GenBank/DDBJ databases">
        <title>Complete genome sequencing of Aequorivita sp. H23M31.</title>
        <authorList>
            <person name="Bae J.-W."/>
        </authorList>
    </citation>
    <scope>NUCLEOTIDE SEQUENCE [LARGE SCALE GENOMIC DNA]</scope>
    <source>
        <strain evidence="2 3">H23M31</strain>
    </source>
</reference>
<keyword evidence="3" id="KW-1185">Reference proteome</keyword>
<dbReference type="KEGG" id="aev:EI546_08915"/>
<protein>
    <submittedName>
        <fullName evidence="2">DUF4255 domain-containing protein</fullName>
    </submittedName>
</protein>
<gene>
    <name evidence="2" type="ORF">EI546_08915</name>
</gene>
<sequence>MEYTSLKEITGSIIEIIQVAADNSGNWNPKLKVLPEILRDQNNGIGFYLFHTQESNYYKNFPAPGNDSPPVSFTPMALNLFYQLSANSTKENDKKDVYDEQEMMAVAMKALHDNSHLKITSSGKKINLKITLQTLTPSESVQYWAASESSVRLSAYYEVSVVFLEPQKPLSYAGRVLSYGNFVFVRGAPQITSSESMVEYILPGEVVPKNIKISPAQAPINNTISFLGTGFNGGSLKILLISPLWPEPAVADAAWSPTLISENQLDLTLQPTAKLLHSGSTRSVIPGLYAARVNLTEIRSLPNGTAKTFDHISNQFPFSVMPRITSISDESGGFFKVKCEVFQHADMTRDDVQIYIGEEMLTLSPSTPSSGGFQITDPTTVMLKVPTGLQPGNVPLRILIRGIESEPKWISIP</sequence>
<dbReference type="OrthoDB" id="527247at2"/>
<accession>A0A410G3J1</accession>
<organism evidence="2 3">
    <name type="scientific">Aequorivita ciconiae</name>
    <dbReference type="NCBI Taxonomy" id="2494375"/>
    <lineage>
        <taxon>Bacteria</taxon>
        <taxon>Pseudomonadati</taxon>
        <taxon>Bacteroidota</taxon>
        <taxon>Flavobacteriia</taxon>
        <taxon>Flavobacteriales</taxon>
        <taxon>Flavobacteriaceae</taxon>
        <taxon>Aequorivita</taxon>
    </lineage>
</organism>
<evidence type="ECO:0000313" key="3">
    <source>
        <dbReference type="Proteomes" id="UP000285517"/>
    </source>
</evidence>
<feature type="domain" description="Pvc16 N-terminal" evidence="1">
    <location>
        <begin position="39"/>
        <end position="176"/>
    </location>
</feature>
<proteinExistence type="predicted"/>